<evidence type="ECO:0000313" key="2">
    <source>
        <dbReference type="Proteomes" id="UP001281761"/>
    </source>
</evidence>
<dbReference type="EMBL" id="JARBJD010000022">
    <property type="protein sequence ID" value="KAK2960586.1"/>
    <property type="molecule type" value="Genomic_DNA"/>
</dbReference>
<protein>
    <recommendedName>
        <fullName evidence="3">Nucleoporin Nup54 alpha-helical domain-containing protein</fullName>
    </recommendedName>
</protein>
<dbReference type="Proteomes" id="UP001281761">
    <property type="component" value="Unassembled WGS sequence"/>
</dbReference>
<comment type="caution">
    <text evidence="1">The sequence shown here is derived from an EMBL/GenBank/DDBJ whole genome shotgun (WGS) entry which is preliminary data.</text>
</comment>
<name>A0ABQ9YA19_9EUKA</name>
<proteinExistence type="predicted"/>
<dbReference type="Gene3D" id="6.10.140.1350">
    <property type="match status" value="1"/>
</dbReference>
<organism evidence="1 2">
    <name type="scientific">Blattamonas nauphoetae</name>
    <dbReference type="NCBI Taxonomy" id="2049346"/>
    <lineage>
        <taxon>Eukaryota</taxon>
        <taxon>Metamonada</taxon>
        <taxon>Preaxostyla</taxon>
        <taxon>Oxymonadida</taxon>
        <taxon>Blattamonas</taxon>
    </lineage>
</organism>
<accession>A0ABQ9YA19</accession>
<evidence type="ECO:0008006" key="3">
    <source>
        <dbReference type="Google" id="ProtNLM"/>
    </source>
</evidence>
<reference evidence="1 2" key="1">
    <citation type="journal article" date="2022" name="bioRxiv">
        <title>Genomics of Preaxostyla Flagellates Illuminates Evolutionary Transitions and the Path Towards Mitochondrial Loss.</title>
        <authorList>
            <person name="Novak L.V.F."/>
            <person name="Treitli S.C."/>
            <person name="Pyrih J."/>
            <person name="Halakuc P."/>
            <person name="Pipaliya S.V."/>
            <person name="Vacek V."/>
            <person name="Brzon O."/>
            <person name="Soukal P."/>
            <person name="Eme L."/>
            <person name="Dacks J.B."/>
            <person name="Karnkowska A."/>
            <person name="Elias M."/>
            <person name="Hampl V."/>
        </authorList>
    </citation>
    <scope>NUCLEOTIDE SEQUENCE [LARGE SCALE GENOMIC DNA]</scope>
    <source>
        <strain evidence="1">NAU3</strain>
        <tissue evidence="1">Gut</tissue>
    </source>
</reference>
<keyword evidence="2" id="KW-1185">Reference proteome</keyword>
<evidence type="ECO:0000313" key="1">
    <source>
        <dbReference type="EMBL" id="KAK2960586.1"/>
    </source>
</evidence>
<gene>
    <name evidence="1" type="ORF">BLNAU_4484</name>
</gene>
<sequence>MSTFGTQPKTGFGSTTFGGGFGTGTSTFGAGAGTGPGAYSFNATPPAGQRLENIPIENLNNPEYVVKIYEIIHQQNHLSNDLDNILDEITQEANQLDSALPSLISNTLSMRSTIKQTLATRAELLDTIKSDEQTIRSIETILEQMKQPDYSQKIYQTGTSQSISFFWDLSQHLENKLREINVQLNMIQEELQLLYEGKQPNNPDEIPHLLDRLKKTTLAITSSVVTVHNSIREVVSTFLFFLKQYYPQQSQQLVSLLEEMIRS</sequence>